<feature type="region of interest" description="Disordered" evidence="1">
    <location>
        <begin position="21"/>
        <end position="85"/>
    </location>
</feature>
<reference evidence="3 4" key="1">
    <citation type="submission" date="2018-08" db="EMBL/GenBank/DDBJ databases">
        <authorList>
            <person name="Ferrada E.E."/>
            <person name="Latorre B.A."/>
        </authorList>
    </citation>
    <scope>NUCLEOTIDE SEQUENCE [LARGE SCALE GENOMIC DNA]</scope>
    <source>
        <strain evidence="3 4">VK-A60T</strain>
    </source>
</reference>
<keyword evidence="2" id="KW-0732">Signal</keyword>
<dbReference type="NCBIfam" id="TIGR00099">
    <property type="entry name" value="Cof-subfamily"/>
    <property type="match status" value="1"/>
</dbReference>
<evidence type="ECO:0000256" key="1">
    <source>
        <dbReference type="SAM" id="MobiDB-lite"/>
    </source>
</evidence>
<dbReference type="GO" id="GO:0000287">
    <property type="term" value="F:magnesium ion binding"/>
    <property type="evidence" value="ECO:0007669"/>
    <property type="project" value="TreeGrafter"/>
</dbReference>
<feature type="compositionally biased region" description="Pro residues" evidence="1">
    <location>
        <begin position="23"/>
        <end position="39"/>
    </location>
</feature>
<dbReference type="Gene3D" id="3.40.50.1000">
    <property type="entry name" value="HAD superfamily/HAD-like"/>
    <property type="match status" value="1"/>
</dbReference>
<dbReference type="GO" id="GO:0005829">
    <property type="term" value="C:cytosol"/>
    <property type="evidence" value="ECO:0007669"/>
    <property type="project" value="TreeGrafter"/>
</dbReference>
<dbReference type="SFLD" id="SFLDG01140">
    <property type="entry name" value="C2.B:_Phosphomannomutase_and_P"/>
    <property type="match status" value="1"/>
</dbReference>
<evidence type="ECO:0000313" key="4">
    <source>
        <dbReference type="Proteomes" id="UP000259636"/>
    </source>
</evidence>
<dbReference type="PANTHER" id="PTHR10000:SF8">
    <property type="entry name" value="HAD SUPERFAMILY HYDROLASE-LIKE, TYPE 3"/>
    <property type="match status" value="1"/>
</dbReference>
<feature type="compositionally biased region" description="Basic and acidic residues" evidence="1">
    <location>
        <begin position="72"/>
        <end position="85"/>
    </location>
</feature>
<dbReference type="InterPro" id="IPR000150">
    <property type="entry name" value="Cof"/>
</dbReference>
<dbReference type="InterPro" id="IPR023214">
    <property type="entry name" value="HAD_sf"/>
</dbReference>
<feature type="compositionally biased region" description="Low complexity" evidence="1">
    <location>
        <begin position="40"/>
        <end position="71"/>
    </location>
</feature>
<dbReference type="InterPro" id="IPR006379">
    <property type="entry name" value="HAD-SF_hydro_IIB"/>
</dbReference>
<organism evidence="3 4">
    <name type="scientific">Streptomyces koyangensis</name>
    <dbReference type="NCBI Taxonomy" id="188770"/>
    <lineage>
        <taxon>Bacteria</taxon>
        <taxon>Bacillati</taxon>
        <taxon>Actinomycetota</taxon>
        <taxon>Actinomycetes</taxon>
        <taxon>Kitasatosporales</taxon>
        <taxon>Streptomycetaceae</taxon>
        <taxon>Streptomyces</taxon>
        <taxon>Streptomyces aurantiacus group</taxon>
    </lineage>
</organism>
<feature type="chain" id="PRO_5017360395" evidence="2">
    <location>
        <begin position="28"/>
        <end position="347"/>
    </location>
</feature>
<proteinExistence type="predicted"/>
<dbReference type="Proteomes" id="UP000259636">
    <property type="component" value="Chromosome"/>
</dbReference>
<dbReference type="GO" id="GO:0016791">
    <property type="term" value="F:phosphatase activity"/>
    <property type="evidence" value="ECO:0007669"/>
    <property type="project" value="TreeGrafter"/>
</dbReference>
<dbReference type="KEGG" id="sky:D0C37_19890"/>
<dbReference type="Pfam" id="PF08282">
    <property type="entry name" value="Hydrolase_3"/>
    <property type="match status" value="1"/>
</dbReference>
<gene>
    <name evidence="3" type="ORF">D0C37_19890</name>
</gene>
<dbReference type="NCBIfam" id="TIGR01484">
    <property type="entry name" value="HAD-SF-IIB"/>
    <property type="match status" value="1"/>
</dbReference>
<dbReference type="AlphaFoldDB" id="A0A385DE02"/>
<dbReference type="Gene3D" id="3.30.1240.10">
    <property type="match status" value="1"/>
</dbReference>
<evidence type="ECO:0000256" key="2">
    <source>
        <dbReference type="SAM" id="SignalP"/>
    </source>
</evidence>
<dbReference type="SFLD" id="SFLDS00003">
    <property type="entry name" value="Haloacid_Dehalogenase"/>
    <property type="match status" value="1"/>
</dbReference>
<protein>
    <submittedName>
        <fullName evidence="3">HAD family hydrolase</fullName>
    </submittedName>
</protein>
<keyword evidence="3" id="KW-0378">Hydrolase</keyword>
<sequence length="347" mass="36072">MPGWRMPGAYLRIVGIMALLPARPSPAPPEAPPPPPHPHTPVLAQPGPAQADAQPGPAQAEAQADSAPWRAPTRERPRPAADRRTYGLVATDLDGTLLRAGDRVSARTRAALELARGAGARHIVVTGRPVPGVRGLLAALGYEGIAVCGQGAQVYDAASGRMLSALTLDRETAATALGKIEAETGALYAAVDQDGADGHTLIEPGYRMAHPTLPARPVPHRDALWERPIAKVLVRHPELTDDELAATARSAVDGLATVTMAGPGTVELQPLGVTKATGLARAAELLGLGPADTLAFGDMPNDVPMLQWAAHGVAMANSHAELLAVADEITTSNEEDGVARVLERVYG</sequence>
<accession>A0A385DE02</accession>
<dbReference type="SUPFAM" id="SSF56784">
    <property type="entry name" value="HAD-like"/>
    <property type="match status" value="1"/>
</dbReference>
<evidence type="ECO:0000313" key="3">
    <source>
        <dbReference type="EMBL" id="AXQ56628.1"/>
    </source>
</evidence>
<dbReference type="EMBL" id="CP031742">
    <property type="protein sequence ID" value="AXQ56628.1"/>
    <property type="molecule type" value="Genomic_DNA"/>
</dbReference>
<feature type="signal peptide" evidence="2">
    <location>
        <begin position="1"/>
        <end position="27"/>
    </location>
</feature>
<name>A0A385DE02_9ACTN</name>
<dbReference type="PANTHER" id="PTHR10000">
    <property type="entry name" value="PHOSPHOSERINE PHOSPHATASE"/>
    <property type="match status" value="1"/>
</dbReference>
<dbReference type="InterPro" id="IPR036412">
    <property type="entry name" value="HAD-like_sf"/>
</dbReference>